<keyword evidence="7" id="KW-0472">Membrane</keyword>
<feature type="transmembrane region" description="Helical" evidence="7">
    <location>
        <begin position="129"/>
        <end position="150"/>
    </location>
</feature>
<dbReference type="GO" id="GO:0005524">
    <property type="term" value="F:ATP binding"/>
    <property type="evidence" value="ECO:0007669"/>
    <property type="project" value="UniProtKB-KW"/>
</dbReference>
<comment type="catalytic activity">
    <reaction evidence="1">
        <text>ATP + protein L-histidine = ADP + protein N-phospho-L-histidine.</text>
        <dbReference type="EC" id="2.7.13.3"/>
    </reaction>
</comment>
<evidence type="ECO:0000256" key="6">
    <source>
        <dbReference type="PROSITE-ProRule" id="PRU00169"/>
    </source>
</evidence>
<dbReference type="InterPro" id="IPR004358">
    <property type="entry name" value="Sig_transdc_His_kin-like_C"/>
</dbReference>
<dbReference type="InterPro" id="IPR036890">
    <property type="entry name" value="HATPase_C_sf"/>
</dbReference>
<gene>
    <name evidence="10" type="ORF">ACFSC0_07260</name>
</gene>
<dbReference type="SMART" id="SM00388">
    <property type="entry name" value="HisKA"/>
    <property type="match status" value="1"/>
</dbReference>
<dbReference type="PROSITE" id="PS50109">
    <property type="entry name" value="HIS_KIN"/>
    <property type="match status" value="1"/>
</dbReference>
<dbReference type="Pfam" id="PF00512">
    <property type="entry name" value="HisKA"/>
    <property type="match status" value="1"/>
</dbReference>
<dbReference type="InterPro" id="IPR003661">
    <property type="entry name" value="HisK_dim/P_dom"/>
</dbReference>
<dbReference type="Gene3D" id="3.40.50.2300">
    <property type="match status" value="1"/>
</dbReference>
<keyword evidence="10" id="KW-0067">ATP-binding</keyword>
<reference evidence="11" key="1">
    <citation type="journal article" date="2019" name="Int. J. Syst. Evol. Microbiol.">
        <title>The Global Catalogue of Microorganisms (GCM) 10K type strain sequencing project: providing services to taxonomists for standard genome sequencing and annotation.</title>
        <authorList>
            <consortium name="The Broad Institute Genomics Platform"/>
            <consortium name="The Broad Institute Genome Sequencing Center for Infectious Disease"/>
            <person name="Wu L."/>
            <person name="Ma J."/>
        </authorList>
    </citation>
    <scope>NUCLEOTIDE SEQUENCE [LARGE SCALE GENOMIC DNA]</scope>
    <source>
        <strain evidence="11">DFY28</strain>
    </source>
</reference>
<protein>
    <recommendedName>
        <fullName evidence="2">histidine kinase</fullName>
        <ecNumber evidence="2">2.7.13.3</ecNumber>
    </recommendedName>
</protein>
<dbReference type="Gene3D" id="1.10.287.130">
    <property type="match status" value="1"/>
</dbReference>
<dbReference type="SUPFAM" id="SSF52172">
    <property type="entry name" value="CheY-like"/>
    <property type="match status" value="1"/>
</dbReference>
<dbReference type="PRINTS" id="PR00344">
    <property type="entry name" value="BCTRLSENSOR"/>
</dbReference>
<keyword evidence="10" id="KW-0547">Nucleotide-binding</keyword>
<name>A0ABW4N013_9CAUL</name>
<evidence type="ECO:0000313" key="11">
    <source>
        <dbReference type="Proteomes" id="UP001597237"/>
    </source>
</evidence>
<evidence type="ECO:0000313" key="10">
    <source>
        <dbReference type="EMBL" id="MFD1783187.1"/>
    </source>
</evidence>
<dbReference type="Proteomes" id="UP001597237">
    <property type="component" value="Unassembled WGS sequence"/>
</dbReference>
<evidence type="ECO:0000256" key="4">
    <source>
        <dbReference type="ARBA" id="ARBA00022679"/>
    </source>
</evidence>
<feature type="transmembrane region" description="Helical" evidence="7">
    <location>
        <begin position="77"/>
        <end position="97"/>
    </location>
</feature>
<dbReference type="RefSeq" id="WP_377284332.1">
    <property type="nucleotide sequence ID" value="NZ_JBHRSI010000015.1"/>
</dbReference>
<dbReference type="InterPro" id="IPR003594">
    <property type="entry name" value="HATPase_dom"/>
</dbReference>
<dbReference type="InterPro" id="IPR005467">
    <property type="entry name" value="His_kinase_dom"/>
</dbReference>
<dbReference type="PANTHER" id="PTHR43047">
    <property type="entry name" value="TWO-COMPONENT HISTIDINE PROTEIN KINASE"/>
    <property type="match status" value="1"/>
</dbReference>
<evidence type="ECO:0000256" key="2">
    <source>
        <dbReference type="ARBA" id="ARBA00012438"/>
    </source>
</evidence>
<feature type="transmembrane region" description="Helical" evidence="7">
    <location>
        <begin position="156"/>
        <end position="181"/>
    </location>
</feature>
<dbReference type="EMBL" id="JBHUEY010000001">
    <property type="protein sequence ID" value="MFD1783187.1"/>
    <property type="molecule type" value="Genomic_DNA"/>
</dbReference>
<evidence type="ECO:0000256" key="5">
    <source>
        <dbReference type="ARBA" id="ARBA00022777"/>
    </source>
</evidence>
<dbReference type="PROSITE" id="PS50110">
    <property type="entry name" value="RESPONSE_REGULATORY"/>
    <property type="match status" value="1"/>
</dbReference>
<dbReference type="PANTHER" id="PTHR43047:SF71">
    <property type="entry name" value="HISTIDINE KINASE CONTAINING CHEY-HOMOLOGOUS RECEIVER DOMAIN-RELATED"/>
    <property type="match status" value="1"/>
</dbReference>
<evidence type="ECO:0000256" key="3">
    <source>
        <dbReference type="ARBA" id="ARBA00022553"/>
    </source>
</evidence>
<sequence>MPGASADTVVGLTKTMLARRRGARSRIAVSVVHAAAFGLVVGWEPATVWLALYLAIQAAEVLLFDPDQDAAWRHPPVVGWGVLAMNALVYGSLALFAVSRAGVVGLVLAGPFFASAVLNALVTTQRSSGAFIACITPLLGYLALSVWTAFGLSGSWSFAAALALILGLMVFSSTVTWRAVAASQAVVRAARAEAERRRAQAEALTDAKSAFVAMVSHELRTPISAILAGAEAVGRDPARAAEHAALIGQAGRMMRALLNDLLDLSKMEAGRMRIEDVAFDLPGLIRDAVAFWSSEAAGKGLALTVEGLENLPDQASGDPTRLSQILNNLLSNAIKFTEAGAVTLSLGGTAGPGGFQLRLAVCDTGPGLTADRLARLFTPFEQGGAATARTHGGTGLGLAISRELARLMGGDLTCLSAPGEGSTFTLQVNLGAAAPAPGRSPPPEAGVRVLVVDDHEVNRRALDLMLEPLGVTVVLAESGAEALDRAAIQPFDVILMDVHMPELDGRETTRRLRARAGPNARTPVIACTGSDEPAEIERCRQAGMTGHIAKPIDAASLHRALAEALEAAARESAAA</sequence>
<evidence type="ECO:0000259" key="8">
    <source>
        <dbReference type="PROSITE" id="PS50109"/>
    </source>
</evidence>
<keyword evidence="4" id="KW-0808">Transferase</keyword>
<proteinExistence type="predicted"/>
<keyword evidence="7" id="KW-1133">Transmembrane helix</keyword>
<dbReference type="InterPro" id="IPR036097">
    <property type="entry name" value="HisK_dim/P_sf"/>
</dbReference>
<organism evidence="10 11">
    <name type="scientific">Phenylobacterium terrae</name>
    <dbReference type="NCBI Taxonomy" id="2665495"/>
    <lineage>
        <taxon>Bacteria</taxon>
        <taxon>Pseudomonadati</taxon>
        <taxon>Pseudomonadota</taxon>
        <taxon>Alphaproteobacteria</taxon>
        <taxon>Caulobacterales</taxon>
        <taxon>Caulobacteraceae</taxon>
        <taxon>Phenylobacterium</taxon>
    </lineage>
</organism>
<dbReference type="SUPFAM" id="SSF47384">
    <property type="entry name" value="Homodimeric domain of signal transducing histidine kinase"/>
    <property type="match status" value="1"/>
</dbReference>
<feature type="domain" description="Response regulatory" evidence="9">
    <location>
        <begin position="448"/>
        <end position="565"/>
    </location>
</feature>
<dbReference type="CDD" id="cd00082">
    <property type="entry name" value="HisKA"/>
    <property type="match status" value="1"/>
</dbReference>
<feature type="domain" description="Histidine kinase" evidence="8">
    <location>
        <begin position="214"/>
        <end position="432"/>
    </location>
</feature>
<dbReference type="Pfam" id="PF02518">
    <property type="entry name" value="HATPase_c"/>
    <property type="match status" value="1"/>
</dbReference>
<accession>A0ABW4N013</accession>
<dbReference type="Gene3D" id="3.30.565.10">
    <property type="entry name" value="Histidine kinase-like ATPase, C-terminal domain"/>
    <property type="match status" value="1"/>
</dbReference>
<feature type="transmembrane region" description="Helical" evidence="7">
    <location>
        <begin position="103"/>
        <end position="122"/>
    </location>
</feature>
<dbReference type="InterPro" id="IPR011006">
    <property type="entry name" value="CheY-like_superfamily"/>
</dbReference>
<dbReference type="SUPFAM" id="SSF55874">
    <property type="entry name" value="ATPase domain of HSP90 chaperone/DNA topoisomerase II/histidine kinase"/>
    <property type="match status" value="1"/>
</dbReference>
<evidence type="ECO:0000259" key="9">
    <source>
        <dbReference type="PROSITE" id="PS50110"/>
    </source>
</evidence>
<keyword evidence="3 6" id="KW-0597">Phosphoprotein</keyword>
<dbReference type="EC" id="2.7.13.3" evidence="2"/>
<keyword evidence="11" id="KW-1185">Reference proteome</keyword>
<dbReference type="SMART" id="SM00387">
    <property type="entry name" value="HATPase_c"/>
    <property type="match status" value="1"/>
</dbReference>
<evidence type="ECO:0000256" key="1">
    <source>
        <dbReference type="ARBA" id="ARBA00000085"/>
    </source>
</evidence>
<dbReference type="InterPro" id="IPR001789">
    <property type="entry name" value="Sig_transdc_resp-reg_receiver"/>
</dbReference>
<dbReference type="SMART" id="SM00448">
    <property type="entry name" value="REC"/>
    <property type="match status" value="1"/>
</dbReference>
<dbReference type="Pfam" id="PF00072">
    <property type="entry name" value="Response_reg"/>
    <property type="match status" value="1"/>
</dbReference>
<evidence type="ECO:0000256" key="7">
    <source>
        <dbReference type="SAM" id="Phobius"/>
    </source>
</evidence>
<keyword evidence="5" id="KW-0418">Kinase</keyword>
<feature type="modified residue" description="4-aspartylphosphate" evidence="6">
    <location>
        <position position="497"/>
    </location>
</feature>
<dbReference type="CDD" id="cd16922">
    <property type="entry name" value="HATPase_EvgS-ArcB-TorS-like"/>
    <property type="match status" value="1"/>
</dbReference>
<keyword evidence="7" id="KW-0812">Transmembrane</keyword>
<dbReference type="CDD" id="cd17546">
    <property type="entry name" value="REC_hyHK_CKI1_RcsC-like"/>
    <property type="match status" value="1"/>
</dbReference>
<comment type="caution">
    <text evidence="10">The sequence shown here is derived from an EMBL/GenBank/DDBJ whole genome shotgun (WGS) entry which is preliminary data.</text>
</comment>